<dbReference type="Proteomes" id="UP000828048">
    <property type="component" value="Chromosome 3"/>
</dbReference>
<sequence>MLKEISTLLELEVLKGFVVGNLEGKEKDTCTLEDLADLPKLRKLRIFTGRKDFPKDSELRNLSRFKKLLTLTIEWGGDSQGKSKNNPTAQNISKVTQSVQSAKQQNSGGADTQNPTNGANIRESDIVDHEADSMATPPSTKRCNWLTLECTNQLF</sequence>
<dbReference type="EMBL" id="CM037153">
    <property type="protein sequence ID" value="KAH7859024.1"/>
    <property type="molecule type" value="Genomic_DNA"/>
</dbReference>
<protein>
    <submittedName>
        <fullName evidence="1">Uncharacterized protein</fullName>
    </submittedName>
</protein>
<reference evidence="1 2" key="1">
    <citation type="journal article" date="2021" name="Hortic Res">
        <title>High-quality reference genome and annotation aids understanding of berry development for evergreen blueberry (Vaccinium darrowii).</title>
        <authorList>
            <person name="Yu J."/>
            <person name="Hulse-Kemp A.M."/>
            <person name="Babiker E."/>
            <person name="Staton M."/>
        </authorList>
    </citation>
    <scope>NUCLEOTIDE SEQUENCE [LARGE SCALE GENOMIC DNA]</scope>
    <source>
        <strain evidence="2">cv. NJ 8807/NJ 8810</strain>
        <tissue evidence="1">Young leaf</tissue>
    </source>
</reference>
<proteinExistence type="predicted"/>
<gene>
    <name evidence="1" type="ORF">Vadar_030540</name>
</gene>
<evidence type="ECO:0000313" key="1">
    <source>
        <dbReference type="EMBL" id="KAH7859024.1"/>
    </source>
</evidence>
<organism evidence="1 2">
    <name type="scientific">Vaccinium darrowii</name>
    <dbReference type="NCBI Taxonomy" id="229202"/>
    <lineage>
        <taxon>Eukaryota</taxon>
        <taxon>Viridiplantae</taxon>
        <taxon>Streptophyta</taxon>
        <taxon>Embryophyta</taxon>
        <taxon>Tracheophyta</taxon>
        <taxon>Spermatophyta</taxon>
        <taxon>Magnoliopsida</taxon>
        <taxon>eudicotyledons</taxon>
        <taxon>Gunneridae</taxon>
        <taxon>Pentapetalae</taxon>
        <taxon>asterids</taxon>
        <taxon>Ericales</taxon>
        <taxon>Ericaceae</taxon>
        <taxon>Vaccinioideae</taxon>
        <taxon>Vaccinieae</taxon>
        <taxon>Vaccinium</taxon>
    </lineage>
</organism>
<name>A0ACB7Z1M4_9ERIC</name>
<accession>A0ACB7Z1M4</accession>
<comment type="caution">
    <text evidence="1">The sequence shown here is derived from an EMBL/GenBank/DDBJ whole genome shotgun (WGS) entry which is preliminary data.</text>
</comment>
<evidence type="ECO:0000313" key="2">
    <source>
        <dbReference type="Proteomes" id="UP000828048"/>
    </source>
</evidence>
<keyword evidence="2" id="KW-1185">Reference proteome</keyword>